<keyword evidence="3" id="KW-0732">Signal</keyword>
<dbReference type="AlphaFoldDB" id="A0A4Q9LDX5"/>
<evidence type="ECO:0000256" key="4">
    <source>
        <dbReference type="ARBA" id="ARBA00022989"/>
    </source>
</evidence>
<evidence type="ECO:0000256" key="5">
    <source>
        <dbReference type="ARBA" id="ARBA00023136"/>
    </source>
</evidence>
<keyword evidence="8" id="KW-1185">Reference proteome</keyword>
<reference evidence="7 8" key="1">
    <citation type="submission" date="2017-12" db="EMBL/GenBank/DDBJ databases">
        <authorList>
            <person name="Pombert J.-F."/>
            <person name="Haag K.L."/>
            <person name="Ebert D."/>
        </authorList>
    </citation>
    <scope>NUCLEOTIDE SEQUENCE [LARGE SCALE GENOMIC DNA]</scope>
    <source>
        <strain evidence="7">BE-OM-2</strain>
    </source>
</reference>
<dbReference type="Proteomes" id="UP000291404">
    <property type="component" value="Unassembled WGS sequence"/>
</dbReference>
<proteinExistence type="predicted"/>
<gene>
    <name evidence="7" type="ORF">CWI36_0689p0010</name>
</gene>
<dbReference type="InterPro" id="IPR032675">
    <property type="entry name" value="LRR_dom_sf"/>
</dbReference>
<evidence type="ECO:0000256" key="2">
    <source>
        <dbReference type="ARBA" id="ARBA00022692"/>
    </source>
</evidence>
<dbReference type="SUPFAM" id="SSF52058">
    <property type="entry name" value="L domain-like"/>
    <property type="match status" value="1"/>
</dbReference>
<dbReference type="SUPFAM" id="SSF52047">
    <property type="entry name" value="RNI-like"/>
    <property type="match status" value="1"/>
</dbReference>
<protein>
    <submittedName>
        <fullName evidence="7">Uncharacterized protein</fullName>
    </submittedName>
</protein>
<evidence type="ECO:0000256" key="6">
    <source>
        <dbReference type="ARBA" id="ARBA00023180"/>
    </source>
</evidence>
<keyword evidence="6" id="KW-0325">Glycoprotein</keyword>
<dbReference type="EMBL" id="PITI01000689">
    <property type="protein sequence ID" value="TBU04990.1"/>
    <property type="molecule type" value="Genomic_DNA"/>
</dbReference>
<keyword evidence="4" id="KW-1133">Transmembrane helix</keyword>
<accession>A0A4Q9LDX5</accession>
<keyword evidence="2" id="KW-0812">Transmembrane</keyword>
<dbReference type="VEuPathDB" id="MicrosporidiaDB:CWI36_0689p0010"/>
<dbReference type="PANTHER" id="PTHR48063:SF90">
    <property type="entry name" value="OS11G0565920 PROTEIN"/>
    <property type="match status" value="1"/>
</dbReference>
<dbReference type="GO" id="GO:0016020">
    <property type="term" value="C:membrane"/>
    <property type="evidence" value="ECO:0007669"/>
    <property type="project" value="UniProtKB-SubCell"/>
</dbReference>
<evidence type="ECO:0000313" key="8">
    <source>
        <dbReference type="Proteomes" id="UP000291404"/>
    </source>
</evidence>
<dbReference type="InterPro" id="IPR046956">
    <property type="entry name" value="RLP23-like"/>
</dbReference>
<comment type="caution">
    <text evidence="7">The sequence shown here is derived from an EMBL/GenBank/DDBJ whole genome shotgun (WGS) entry which is preliminary data.</text>
</comment>
<evidence type="ECO:0000256" key="1">
    <source>
        <dbReference type="ARBA" id="ARBA00004370"/>
    </source>
</evidence>
<dbReference type="Gene3D" id="3.80.10.10">
    <property type="entry name" value="Ribonuclease Inhibitor"/>
    <property type="match status" value="1"/>
</dbReference>
<comment type="subcellular location">
    <subcellularLocation>
        <location evidence="1">Membrane</location>
    </subcellularLocation>
</comment>
<sequence length="975" mass="112389">MKEEKSFAEDQLTFFKSKMGNTCLGMWSDIPLVKLLKVLFMNECTLRITSLVFWIHILSLSSVRCAAVDIPEDIVRDKCNIFYFNIINEYSDVNISEFLTQSNPRFALRTEGGTFEEKKDICSGTHVDSEDDFCSNKIPRSDHIPIVVKEYVIEGKYDIEFSTIEMMSNMMCNPLSSEGFARSCYMNIVHGISAEQFDILEKFMLKDYDVTMLDITKADFCPMWYFIDMLQIKPSLGTDWFFVKFFKKSVLLSEIYKEYFLERNPEWLSFFSGVDLDAKDENGILLWNKILEVSPCPKTEEDCDFPDEVNDNRSEEVRRYGGNQVVNIDANFGRMFGLLFAAIIRSFYMHLSYSVSDKEFVLENFTDQCYSENMMEDCFKIENGIKLRIVTDVIQKLHAFCSFRKYKHILAIFLGSRLYNSLEVTNVNFEPSKEYRSPAYKKERINDTFNFDGPEPPSTHNTLRKVFISDSFKRIKELKLNMVALGELDPNRLYDLRHLEKLEILNPNCKEVQRCVTKVLRCNIRLKSVKLFQIKISQWFLESISKITPEIIILKKCTLESEGGNNQIDTLRILPKDAKFIPVLKKFVLEGEKNYFFGLLEHISLYENLEFLSLINCFGGNITKDFMDKIALLKNLKVLRVSGNDLNMDINFEFLNNLVNLKEFRIANCDYSLSRLSILGDKQAIQNSLTRLAFRGLKLEDIQYFKCISRFEHLESLDLRDCSCNFSTPFNPEEIYLPPSLKSLNIDNLKFAPPTIINIFNGLDKLESVSMKGFEFSKSDSMVRFLNSLNSVINADFSDCCFEGVGVFFFKSMNSLTCLRLFGAKFSPDLNVWKCLNYLPAPYILRALCLGNVVFDSPIVYSTPGANMVNISSLVDTESFLSKASKLDTVSLHLVAFGENSLSKPILERFHKLKRLYVGYDVIFNQSEQLNILKKEIPARVLKIFKCSKTGADVFKDTTDEPIDDSDRGDRAEGL</sequence>
<dbReference type="VEuPathDB" id="MicrosporidiaDB:CWI39_0038p0030"/>
<organism evidence="7 8">
    <name type="scientific">Hamiltosporidium magnivora</name>
    <dbReference type="NCBI Taxonomy" id="148818"/>
    <lineage>
        <taxon>Eukaryota</taxon>
        <taxon>Fungi</taxon>
        <taxon>Fungi incertae sedis</taxon>
        <taxon>Microsporidia</taxon>
        <taxon>Dubosqiidae</taxon>
        <taxon>Hamiltosporidium</taxon>
    </lineage>
</organism>
<name>A0A4Q9LDX5_9MICR</name>
<dbReference type="PANTHER" id="PTHR48063">
    <property type="entry name" value="LRR RECEPTOR-LIKE KINASE"/>
    <property type="match status" value="1"/>
</dbReference>
<keyword evidence="5" id="KW-0472">Membrane</keyword>
<evidence type="ECO:0000256" key="3">
    <source>
        <dbReference type="ARBA" id="ARBA00022729"/>
    </source>
</evidence>
<evidence type="ECO:0000313" key="7">
    <source>
        <dbReference type="EMBL" id="TBU04990.1"/>
    </source>
</evidence>